<protein>
    <submittedName>
        <fullName evidence="1">Uncharacterized protein</fullName>
    </submittedName>
</protein>
<evidence type="ECO:0000313" key="1">
    <source>
        <dbReference type="EMBL" id="KAG0421900.1"/>
    </source>
</evidence>
<proteinExistence type="predicted"/>
<evidence type="ECO:0000313" key="2">
    <source>
        <dbReference type="Proteomes" id="UP000805193"/>
    </source>
</evidence>
<keyword evidence="2" id="KW-1185">Reference proteome</keyword>
<organism evidence="1 2">
    <name type="scientific">Ixodes persulcatus</name>
    <name type="common">Taiga tick</name>
    <dbReference type="NCBI Taxonomy" id="34615"/>
    <lineage>
        <taxon>Eukaryota</taxon>
        <taxon>Metazoa</taxon>
        <taxon>Ecdysozoa</taxon>
        <taxon>Arthropoda</taxon>
        <taxon>Chelicerata</taxon>
        <taxon>Arachnida</taxon>
        <taxon>Acari</taxon>
        <taxon>Parasitiformes</taxon>
        <taxon>Ixodida</taxon>
        <taxon>Ixodoidea</taxon>
        <taxon>Ixodidae</taxon>
        <taxon>Ixodinae</taxon>
        <taxon>Ixodes</taxon>
    </lineage>
</organism>
<reference evidence="1 2" key="1">
    <citation type="journal article" date="2020" name="Cell">
        <title>Large-Scale Comparative Analyses of Tick Genomes Elucidate Their Genetic Diversity and Vector Capacities.</title>
        <authorList>
            <consortium name="Tick Genome and Microbiome Consortium (TIGMIC)"/>
            <person name="Jia N."/>
            <person name="Wang J."/>
            <person name="Shi W."/>
            <person name="Du L."/>
            <person name="Sun Y."/>
            <person name="Zhan W."/>
            <person name="Jiang J.F."/>
            <person name="Wang Q."/>
            <person name="Zhang B."/>
            <person name="Ji P."/>
            <person name="Bell-Sakyi L."/>
            <person name="Cui X.M."/>
            <person name="Yuan T.T."/>
            <person name="Jiang B.G."/>
            <person name="Yang W.F."/>
            <person name="Lam T.T."/>
            <person name="Chang Q.C."/>
            <person name="Ding S.J."/>
            <person name="Wang X.J."/>
            <person name="Zhu J.G."/>
            <person name="Ruan X.D."/>
            <person name="Zhao L."/>
            <person name="Wei J.T."/>
            <person name="Ye R.Z."/>
            <person name="Que T.C."/>
            <person name="Du C.H."/>
            <person name="Zhou Y.H."/>
            <person name="Cheng J.X."/>
            <person name="Dai P.F."/>
            <person name="Guo W.B."/>
            <person name="Han X.H."/>
            <person name="Huang E.J."/>
            <person name="Li L.F."/>
            <person name="Wei W."/>
            <person name="Gao Y.C."/>
            <person name="Liu J.Z."/>
            <person name="Shao H.Z."/>
            <person name="Wang X."/>
            <person name="Wang C.C."/>
            <person name="Yang T.C."/>
            <person name="Huo Q.B."/>
            <person name="Li W."/>
            <person name="Chen H.Y."/>
            <person name="Chen S.E."/>
            <person name="Zhou L.G."/>
            <person name="Ni X.B."/>
            <person name="Tian J.H."/>
            <person name="Sheng Y."/>
            <person name="Liu T."/>
            <person name="Pan Y.S."/>
            <person name="Xia L.Y."/>
            <person name="Li J."/>
            <person name="Zhao F."/>
            <person name="Cao W.C."/>
        </authorList>
    </citation>
    <scope>NUCLEOTIDE SEQUENCE [LARGE SCALE GENOMIC DNA]</scope>
    <source>
        <strain evidence="1">Iper-2018</strain>
    </source>
</reference>
<gene>
    <name evidence="1" type="ORF">HPB47_002244</name>
</gene>
<comment type="caution">
    <text evidence="1">The sequence shown here is derived from an EMBL/GenBank/DDBJ whole genome shotgun (WGS) entry which is preliminary data.</text>
</comment>
<name>A0AC60PLS5_IXOPE</name>
<sequence length="408" mass="44505">MVRQVADRAGEQHKERAIGDGVDFLKDTGGSDVGGSPEGRTRPSHDPEGCASGKSPEKDEGKPPTREYGFALASGTRPHLATSHGLRVRGPTLSPPPLVVKAPACLRPTGLREALKTTAATGFTNISGNQTLQANNNYRRARQRQALHHPSSALPLHFWRIVFVMNVSKIAKGVVMIALVAALSGKAEAWHHEHSFMLKYMQELVYTPVLLYQCYRNGTTIEPRSARNVTILFDGLGKREGSVDATILYAERGTGRVTREKAHLKYHHSTDTVTFDTAGGRESEVVLLEFDGYKAHYISETVEGRAPVAKIYDVDIRCTNAQELYKKAESADFGPRRSASCRGDSATMLAYSLALLRASPVFGGSASRGRVGPALRVDGRVVEESWIGLRATGQVAAHELVRPPMIRR</sequence>
<dbReference type="EMBL" id="JABSTQ010010302">
    <property type="protein sequence ID" value="KAG0421900.1"/>
    <property type="molecule type" value="Genomic_DNA"/>
</dbReference>
<accession>A0AC60PLS5</accession>
<dbReference type="Proteomes" id="UP000805193">
    <property type="component" value="Unassembled WGS sequence"/>
</dbReference>